<dbReference type="InterPro" id="IPR013087">
    <property type="entry name" value="Znf_C2H2_type"/>
</dbReference>
<evidence type="ECO:0000256" key="4">
    <source>
        <dbReference type="ARBA" id="ARBA00022833"/>
    </source>
</evidence>
<dbReference type="InterPro" id="IPR036236">
    <property type="entry name" value="Znf_C2H2_sf"/>
</dbReference>
<organism evidence="7 8">
    <name type="scientific">Spodoptera exigua</name>
    <name type="common">Beet armyworm</name>
    <name type="synonym">Noctua fulgens</name>
    <dbReference type="NCBI Taxonomy" id="7107"/>
    <lineage>
        <taxon>Eukaryota</taxon>
        <taxon>Metazoa</taxon>
        <taxon>Ecdysozoa</taxon>
        <taxon>Arthropoda</taxon>
        <taxon>Hexapoda</taxon>
        <taxon>Insecta</taxon>
        <taxon>Pterygota</taxon>
        <taxon>Neoptera</taxon>
        <taxon>Endopterygota</taxon>
        <taxon>Lepidoptera</taxon>
        <taxon>Glossata</taxon>
        <taxon>Ditrysia</taxon>
        <taxon>Noctuoidea</taxon>
        <taxon>Noctuidae</taxon>
        <taxon>Amphipyrinae</taxon>
        <taxon>Spodoptera</taxon>
    </lineage>
</organism>
<dbReference type="PROSITE" id="PS50157">
    <property type="entry name" value="ZINC_FINGER_C2H2_2"/>
    <property type="match status" value="7"/>
</dbReference>
<sequence>MMEYRTQDNYIDILCRKRRNVLQILHYGNVVPFNWHTKGFRCFYCSKPMRDCDTLKEHTTKHVVDLPSFIAKSIISKDIPVKLDISKLSCKFCAETPIQSLEELITHIEEIHEEEYDRTLGVCAFPFVLTKDVMQCVLCNNMYDNFTCMVGHMYKDHINHSFICQICGHSFITKIRLKRHIHDSHVGFRCSVCGKMFNAAHRMIKHKEKMHGQAKYRECNLCSATFESQYLLKAHLGKMHNVEKYRIKCDYCPKICSTKGAMILHVQSQHSESKYECDLCNYKTGIKWLITLHKKKHFGERDYGCSICDKMFRRSSNLRSHMKVHSGTSGRVCRLCRRGFIDLDTLSSHKTECHYMEEA</sequence>
<feature type="domain" description="C2H2-type" evidence="6">
    <location>
        <begin position="331"/>
        <end position="359"/>
    </location>
</feature>
<evidence type="ECO:0000256" key="5">
    <source>
        <dbReference type="PROSITE-ProRule" id="PRU00042"/>
    </source>
</evidence>
<dbReference type="GO" id="GO:0000981">
    <property type="term" value="F:DNA-binding transcription factor activity, RNA polymerase II-specific"/>
    <property type="evidence" value="ECO:0007669"/>
    <property type="project" value="TreeGrafter"/>
</dbReference>
<feature type="domain" description="C2H2-type" evidence="6">
    <location>
        <begin position="162"/>
        <end position="190"/>
    </location>
</feature>
<dbReference type="PROSITE" id="PS00028">
    <property type="entry name" value="ZINC_FINGER_C2H2_1"/>
    <property type="match status" value="7"/>
</dbReference>
<dbReference type="GO" id="GO:0008270">
    <property type="term" value="F:zinc ion binding"/>
    <property type="evidence" value="ECO:0007669"/>
    <property type="project" value="UniProtKB-KW"/>
</dbReference>
<dbReference type="FunFam" id="3.30.160.60:FF:000202">
    <property type="entry name" value="Zinc finger protein 574"/>
    <property type="match status" value="1"/>
</dbReference>
<dbReference type="GO" id="GO:0045944">
    <property type="term" value="P:positive regulation of transcription by RNA polymerase II"/>
    <property type="evidence" value="ECO:0007669"/>
    <property type="project" value="UniProtKB-ARBA"/>
</dbReference>
<feature type="domain" description="C2H2-type" evidence="6">
    <location>
        <begin position="188"/>
        <end position="216"/>
    </location>
</feature>
<dbReference type="PANTHER" id="PTHR19818">
    <property type="entry name" value="ZINC FINGER PROTEIN ZIC AND GLI"/>
    <property type="match status" value="1"/>
</dbReference>
<dbReference type="Pfam" id="PF00096">
    <property type="entry name" value="zf-C2H2"/>
    <property type="match status" value="2"/>
</dbReference>
<keyword evidence="4" id="KW-0862">Zinc</keyword>
<evidence type="ECO:0000313" key="8">
    <source>
        <dbReference type="Proteomes" id="UP000648187"/>
    </source>
</evidence>
<evidence type="ECO:0000256" key="2">
    <source>
        <dbReference type="ARBA" id="ARBA00022737"/>
    </source>
</evidence>
<keyword evidence="1" id="KW-0479">Metal-binding</keyword>
<dbReference type="Proteomes" id="UP000648187">
    <property type="component" value="Unassembled WGS sequence"/>
</dbReference>
<dbReference type="EMBL" id="JACKWZ010000041">
    <property type="protein sequence ID" value="KAF9419626.1"/>
    <property type="molecule type" value="Genomic_DNA"/>
</dbReference>
<comment type="caution">
    <text evidence="7">The sequence shown here is derived from an EMBL/GenBank/DDBJ whole genome shotgun (WGS) entry which is preliminary data.</text>
</comment>
<evidence type="ECO:0000256" key="1">
    <source>
        <dbReference type="ARBA" id="ARBA00022723"/>
    </source>
</evidence>
<dbReference type="GO" id="GO:0005634">
    <property type="term" value="C:nucleus"/>
    <property type="evidence" value="ECO:0007669"/>
    <property type="project" value="UniProtKB-ARBA"/>
</dbReference>
<gene>
    <name evidence="7" type="ORF">HW555_003904</name>
</gene>
<feature type="domain" description="C2H2-type" evidence="6">
    <location>
        <begin position="303"/>
        <end position="330"/>
    </location>
</feature>
<dbReference type="GO" id="GO:0032502">
    <property type="term" value="P:developmental process"/>
    <property type="evidence" value="ECO:0007669"/>
    <property type="project" value="UniProtKB-ARBA"/>
</dbReference>
<feature type="domain" description="C2H2-type" evidence="6">
    <location>
        <begin position="217"/>
        <end position="245"/>
    </location>
</feature>
<feature type="domain" description="C2H2-type" evidence="6">
    <location>
        <begin position="275"/>
        <end position="302"/>
    </location>
</feature>
<evidence type="ECO:0000256" key="3">
    <source>
        <dbReference type="ARBA" id="ARBA00022771"/>
    </source>
</evidence>
<keyword evidence="8" id="KW-1185">Reference proteome</keyword>
<evidence type="ECO:0000313" key="7">
    <source>
        <dbReference type="EMBL" id="KAF9419626.1"/>
    </source>
</evidence>
<accession>A0A835GJB1</accession>
<dbReference type="SMART" id="SM00355">
    <property type="entry name" value="ZnF_C2H2"/>
    <property type="match status" value="10"/>
</dbReference>
<dbReference type="GO" id="GO:0000978">
    <property type="term" value="F:RNA polymerase II cis-regulatory region sequence-specific DNA binding"/>
    <property type="evidence" value="ECO:0007669"/>
    <property type="project" value="TreeGrafter"/>
</dbReference>
<evidence type="ECO:0000259" key="6">
    <source>
        <dbReference type="PROSITE" id="PS50157"/>
    </source>
</evidence>
<keyword evidence="3 5" id="KW-0863">Zinc-finger</keyword>
<dbReference type="InterPro" id="IPR050329">
    <property type="entry name" value="GLI_C2H2-zinc-finger"/>
</dbReference>
<protein>
    <recommendedName>
        <fullName evidence="6">C2H2-type domain-containing protein</fullName>
    </recommendedName>
</protein>
<dbReference type="AlphaFoldDB" id="A0A835GJB1"/>
<keyword evidence="2" id="KW-0677">Repeat</keyword>
<proteinExistence type="predicted"/>
<dbReference type="PANTHER" id="PTHR19818:SF139">
    <property type="entry name" value="PAIR-RULE PROTEIN ODD-PAIRED"/>
    <property type="match status" value="1"/>
</dbReference>
<feature type="domain" description="C2H2-type" evidence="6">
    <location>
        <begin position="40"/>
        <end position="67"/>
    </location>
</feature>
<reference evidence="7" key="1">
    <citation type="submission" date="2020-08" db="EMBL/GenBank/DDBJ databases">
        <title>Spodoptera exigua strain:BAW_Kor-Di-RS1 Genome sequencing and assembly.</title>
        <authorList>
            <person name="Kim J."/>
            <person name="Nam H.Y."/>
            <person name="Kwon M."/>
            <person name="Choi J.H."/>
            <person name="Cho S.R."/>
            <person name="Kim G.-H."/>
        </authorList>
    </citation>
    <scope>NUCLEOTIDE SEQUENCE</scope>
    <source>
        <strain evidence="7">BAW_Kor-Di-RS1</strain>
        <tissue evidence="7">Whole-body</tissue>
    </source>
</reference>
<name>A0A835GJB1_SPOEX</name>
<dbReference type="Gene3D" id="3.30.160.60">
    <property type="entry name" value="Classic Zinc Finger"/>
    <property type="match status" value="4"/>
</dbReference>
<dbReference type="SUPFAM" id="SSF57667">
    <property type="entry name" value="beta-beta-alpha zinc fingers"/>
    <property type="match status" value="4"/>
</dbReference>